<dbReference type="EMBL" id="QSFX01000008">
    <property type="protein sequence ID" value="RHA89912.1"/>
    <property type="molecule type" value="Genomic_DNA"/>
</dbReference>
<comment type="caution">
    <text evidence="1">The sequence shown here is derived from an EMBL/GenBank/DDBJ whole genome shotgun (WGS) entry which is preliminary data.</text>
</comment>
<dbReference type="RefSeq" id="WP_118580818.1">
    <property type="nucleotide sequence ID" value="NZ_CABJFX010000008.1"/>
</dbReference>
<reference evidence="1 2" key="1">
    <citation type="submission" date="2018-08" db="EMBL/GenBank/DDBJ databases">
        <title>A genome reference for cultivated species of the human gut microbiota.</title>
        <authorList>
            <person name="Zou Y."/>
            <person name="Xue W."/>
            <person name="Luo G."/>
        </authorList>
    </citation>
    <scope>NUCLEOTIDE SEQUENCE [LARGE SCALE GENOMIC DNA]</scope>
    <source>
        <strain evidence="1 2">AM42-1AC</strain>
    </source>
</reference>
<dbReference type="Proteomes" id="UP000283492">
    <property type="component" value="Unassembled WGS sequence"/>
</dbReference>
<accession>A0A3R6AFD1</accession>
<evidence type="ECO:0000313" key="1">
    <source>
        <dbReference type="EMBL" id="RHA89912.1"/>
    </source>
</evidence>
<name>A0A3R6AFD1_9FIRM</name>
<gene>
    <name evidence="1" type="ORF">DW914_06745</name>
</gene>
<dbReference type="AlphaFoldDB" id="A0A3R6AFD1"/>
<proteinExistence type="predicted"/>
<evidence type="ECO:0000313" key="2">
    <source>
        <dbReference type="Proteomes" id="UP000283492"/>
    </source>
</evidence>
<organism evidence="1 2">
    <name type="scientific">Roseburia inulinivorans</name>
    <dbReference type="NCBI Taxonomy" id="360807"/>
    <lineage>
        <taxon>Bacteria</taxon>
        <taxon>Bacillati</taxon>
        <taxon>Bacillota</taxon>
        <taxon>Clostridia</taxon>
        <taxon>Lachnospirales</taxon>
        <taxon>Lachnospiraceae</taxon>
        <taxon>Roseburia</taxon>
    </lineage>
</organism>
<sequence>MTDYSKIFEDGDMVYVHFHDVQGKEFKTRDYGHPHPVSKENGKVGIYFFDSFEGKPVFKPFESFATTVTFERVL</sequence>
<protein>
    <submittedName>
        <fullName evidence="1">Uncharacterized protein</fullName>
    </submittedName>
</protein>